<dbReference type="InterPro" id="IPR029052">
    <property type="entry name" value="Metallo-depent_PP-like"/>
</dbReference>
<dbReference type="AlphaFoldDB" id="A0AAW1R2H1"/>
<gene>
    <name evidence="2" type="ORF">WJX74_008908</name>
</gene>
<accession>A0AAW1R2H1</accession>
<dbReference type="InterPro" id="IPR004843">
    <property type="entry name" value="Calcineurin-like_PHP"/>
</dbReference>
<evidence type="ECO:0000313" key="3">
    <source>
        <dbReference type="Proteomes" id="UP001438707"/>
    </source>
</evidence>
<evidence type="ECO:0000313" key="2">
    <source>
        <dbReference type="EMBL" id="KAK9827914.1"/>
    </source>
</evidence>
<dbReference type="InterPro" id="IPR052963">
    <property type="entry name" value="Pantetheine_PDE"/>
</dbReference>
<dbReference type="GO" id="GO:0016787">
    <property type="term" value="F:hydrolase activity"/>
    <property type="evidence" value="ECO:0007669"/>
    <property type="project" value="InterPro"/>
</dbReference>
<reference evidence="2 3" key="1">
    <citation type="journal article" date="2024" name="Nat. Commun.">
        <title>Phylogenomics reveals the evolutionary origins of lichenization in chlorophyte algae.</title>
        <authorList>
            <person name="Puginier C."/>
            <person name="Libourel C."/>
            <person name="Otte J."/>
            <person name="Skaloud P."/>
            <person name="Haon M."/>
            <person name="Grisel S."/>
            <person name="Petersen M."/>
            <person name="Berrin J.G."/>
            <person name="Delaux P.M."/>
            <person name="Dal Grande F."/>
            <person name="Keller J."/>
        </authorList>
    </citation>
    <scope>NUCLEOTIDE SEQUENCE [LARGE SCALE GENOMIC DNA]</scope>
    <source>
        <strain evidence="2 3">SAG 2145</strain>
    </source>
</reference>
<comment type="caution">
    <text evidence="2">The sequence shown here is derived from an EMBL/GenBank/DDBJ whole genome shotgun (WGS) entry which is preliminary data.</text>
</comment>
<dbReference type="SUPFAM" id="SSF56300">
    <property type="entry name" value="Metallo-dependent phosphatases"/>
    <property type="match status" value="1"/>
</dbReference>
<organism evidence="2 3">
    <name type="scientific">Apatococcus lobatus</name>
    <dbReference type="NCBI Taxonomy" id="904363"/>
    <lineage>
        <taxon>Eukaryota</taxon>
        <taxon>Viridiplantae</taxon>
        <taxon>Chlorophyta</taxon>
        <taxon>core chlorophytes</taxon>
        <taxon>Trebouxiophyceae</taxon>
        <taxon>Chlorellales</taxon>
        <taxon>Chlorellaceae</taxon>
        <taxon>Apatococcus</taxon>
    </lineage>
</organism>
<sequence>MRVWAVSDLHTDYPDNLKWCEDLSIKDYQEDALIVAGDVSDDLSILEQTLSLLCKRWSHVFYTFGNHELWVRRGQQNLFDSLGKWQKIQEICSSLGVHWQPACIEGIWIVPILSWYHASWDQEPDLPNTLPIHKVMMDFHACHWPSHLGDGTGTELAKYFDQMNEPALTDVEAALAEASRGGSVRPPVVSFSHYLPFQELLPEKRMLNFANLAKAVGSNYLGERVQRLKPAAHIFGHTHFTWDTELNGTRYVQWPLGYPRRRSIHGPDGRQPLLILDANAHMSPQQDAYWSKHYQHCIRDPTNLQPAPWVS</sequence>
<dbReference type="EMBL" id="JALJOS010000017">
    <property type="protein sequence ID" value="KAK9827914.1"/>
    <property type="molecule type" value="Genomic_DNA"/>
</dbReference>
<feature type="domain" description="Calcineurin-like phosphoesterase" evidence="1">
    <location>
        <begin position="1"/>
        <end position="99"/>
    </location>
</feature>
<name>A0AAW1R2H1_9CHLO</name>
<dbReference type="Pfam" id="PF00149">
    <property type="entry name" value="Metallophos"/>
    <property type="match status" value="1"/>
</dbReference>
<evidence type="ECO:0000259" key="1">
    <source>
        <dbReference type="Pfam" id="PF00149"/>
    </source>
</evidence>
<dbReference type="PANTHER" id="PTHR36492">
    <property type="match status" value="1"/>
</dbReference>
<dbReference type="Gene3D" id="3.60.21.10">
    <property type="match status" value="1"/>
</dbReference>
<keyword evidence="3" id="KW-1185">Reference proteome</keyword>
<protein>
    <recommendedName>
        <fullName evidence="1">Calcineurin-like phosphoesterase domain-containing protein</fullName>
    </recommendedName>
</protein>
<dbReference type="PANTHER" id="PTHR36492:SF2">
    <property type="entry name" value="[ACYL-CARRIER-PROTEIN] PHOSPHODIESTERASE PPTH"/>
    <property type="match status" value="1"/>
</dbReference>
<dbReference type="Proteomes" id="UP001438707">
    <property type="component" value="Unassembled WGS sequence"/>
</dbReference>
<proteinExistence type="predicted"/>